<sequence>MGLATIVAAACLLVIVASQGIVYNGLTCVSFGMGSTVKNDMKTKYKTMIGNLNKDTTLKAQQTRGTNFLNNNWKNLEGIFDQTTLTEYVGRLKTQLEARWRITTYLKNVLAKIKPKLAAAKFTEIKNLLWSKDKAEKNNMFFFYDDWKTEAIAAMRYLLGLISLGCLSGLITSQAIKPNSLLCAKMQLGQTATVAVKNAYKTFLLNLAKDKTLAAQKTRAKTWLNNNFKAVGIAQADLSWVIPNVQSLLEARWRIVAYYKGLLAKIKAKVAAAKFTEIQKLMWKIDADKVNNAMYGYGMWKDQALALLTAAKQTEIKTIITNWESADSANLSVHQLRMRLYLVLLLLFCVGAIVAQKIGYGSAMCLKLKLSASSSTAIKNKYKALIDNLGKDKTLKAQNARVKKWVNNNFKEIGITKKEIAGVVKTAHEGLTARSRSVAYINGLFALIKPEILAAKLTEIKKKLWERDVASKNMLRNAYVNWMDDVEQAIPAAKLAKIQKIIANYEAADDKKAPKDFYSDSFLWMLPMGYRGLRTGAQVEYRFHQGVGLKGVCLGTTNVAIDV</sequence>
<organism evidence="1 2">
    <name type="scientific">Pristionchus pacificus</name>
    <name type="common">Parasitic nematode worm</name>
    <dbReference type="NCBI Taxonomy" id="54126"/>
    <lineage>
        <taxon>Eukaryota</taxon>
        <taxon>Metazoa</taxon>
        <taxon>Ecdysozoa</taxon>
        <taxon>Nematoda</taxon>
        <taxon>Chromadorea</taxon>
        <taxon>Rhabditida</taxon>
        <taxon>Rhabditina</taxon>
        <taxon>Diplogasteromorpha</taxon>
        <taxon>Diplogasteroidea</taxon>
        <taxon>Neodiplogasteridae</taxon>
        <taxon>Pristionchus</taxon>
    </lineage>
</organism>
<evidence type="ECO:0000313" key="2">
    <source>
        <dbReference type="Proteomes" id="UP000005239"/>
    </source>
</evidence>
<accession>A0A2A6BDD4</accession>
<gene>
    <name evidence="1" type="primary">WBGene00105500</name>
</gene>
<reference evidence="2" key="1">
    <citation type="journal article" date="2008" name="Nat. Genet.">
        <title>The Pristionchus pacificus genome provides a unique perspective on nematode lifestyle and parasitism.</title>
        <authorList>
            <person name="Dieterich C."/>
            <person name="Clifton S.W."/>
            <person name="Schuster L.N."/>
            <person name="Chinwalla A."/>
            <person name="Delehaunty K."/>
            <person name="Dinkelacker I."/>
            <person name="Fulton L."/>
            <person name="Fulton R."/>
            <person name="Godfrey J."/>
            <person name="Minx P."/>
            <person name="Mitreva M."/>
            <person name="Roeseler W."/>
            <person name="Tian H."/>
            <person name="Witte H."/>
            <person name="Yang S.P."/>
            <person name="Wilson R.K."/>
            <person name="Sommer R.J."/>
        </authorList>
    </citation>
    <scope>NUCLEOTIDE SEQUENCE [LARGE SCALE GENOMIC DNA]</scope>
    <source>
        <strain evidence="2">PS312</strain>
    </source>
</reference>
<reference evidence="1" key="2">
    <citation type="submission" date="2022-06" db="UniProtKB">
        <authorList>
            <consortium name="EnsemblMetazoa"/>
        </authorList>
    </citation>
    <scope>IDENTIFICATION</scope>
    <source>
        <strain evidence="1">PS312</strain>
    </source>
</reference>
<dbReference type="AlphaFoldDB" id="A0A2A6BDD4"/>
<dbReference type="EnsemblMetazoa" id="PPA15946.1">
    <property type="protein sequence ID" value="PPA15946.1"/>
    <property type="gene ID" value="WBGene00105500"/>
</dbReference>
<name>A0A2A6BDD4_PRIPA</name>
<protein>
    <submittedName>
        <fullName evidence="1">Uncharacterized protein</fullName>
    </submittedName>
</protein>
<keyword evidence="2" id="KW-1185">Reference proteome</keyword>
<proteinExistence type="predicted"/>
<dbReference type="Proteomes" id="UP000005239">
    <property type="component" value="Unassembled WGS sequence"/>
</dbReference>
<evidence type="ECO:0000313" key="1">
    <source>
        <dbReference type="EnsemblMetazoa" id="PPA15946.1"/>
    </source>
</evidence>
<accession>A0A8R1YJN1</accession>